<dbReference type="InterPro" id="IPR011032">
    <property type="entry name" value="GroES-like_sf"/>
</dbReference>
<evidence type="ECO:0000313" key="1">
    <source>
        <dbReference type="EMBL" id="AZU04013.1"/>
    </source>
</evidence>
<dbReference type="Gene3D" id="3.40.50.720">
    <property type="entry name" value="NAD(P)-binding Rossmann-like Domain"/>
    <property type="match status" value="1"/>
</dbReference>
<dbReference type="AlphaFoldDB" id="A0A3T0E9A5"/>
<dbReference type="Gene3D" id="3.90.180.10">
    <property type="entry name" value="Medium-chain alcohol dehydrogenases, catalytic domain"/>
    <property type="match status" value="1"/>
</dbReference>
<gene>
    <name evidence="1" type="ORF">X907_1480</name>
</gene>
<dbReference type="InterPro" id="IPR013149">
    <property type="entry name" value="ADH-like_C"/>
</dbReference>
<accession>A0A3T0E9A5</accession>
<evidence type="ECO:0000313" key="2">
    <source>
        <dbReference type="Proteomes" id="UP000286954"/>
    </source>
</evidence>
<dbReference type="Proteomes" id="UP000286954">
    <property type="component" value="Chromosome"/>
</dbReference>
<sequence length="331" mass="35629">MKSREIHLVRHFTGAVKPEYFTLAEVDLPEPAEGEVLVANEWLSVDPYMRPRMAGLKTYIDPFMPGKPMEGGAVGKVIKSRSGALKEGDYVMSMLGWREAYVAPAKGLMKVDANLLPAHAYLGIAGLTGLTAYAGLKRIIGLKEGETLWMSAGAGAVGSAGIQFAKAMGARVIATAGGKAKTDFCLEIGADAAIDYKDVPDLRKAIKEAAPEGVNAYFENVGGDHLVAALDVLNQFGRIAACGMISRYNDETPSPGPHNMTNIVTKSLMMRGFIVTEHFDLQGEFIKDLSSWMMSGKVKSRETVYEGIEKMPEAFTGLFTGANLGKMLVKV</sequence>
<protein>
    <submittedName>
        <fullName evidence="1">Alcohol dehydrogenase</fullName>
    </submittedName>
</protein>
<dbReference type="PANTHER" id="PTHR43205:SF7">
    <property type="entry name" value="PROSTAGLANDIN REDUCTASE 1"/>
    <property type="match status" value="1"/>
</dbReference>
<dbReference type="RefSeq" id="WP_127566687.1">
    <property type="nucleotide sequence ID" value="NZ_BMFB01000003.1"/>
</dbReference>
<organism evidence="1 2">
    <name type="scientific">Glycocaulis alkaliphilus</name>
    <dbReference type="NCBI Taxonomy" id="1434191"/>
    <lineage>
        <taxon>Bacteria</taxon>
        <taxon>Pseudomonadati</taxon>
        <taxon>Pseudomonadota</taxon>
        <taxon>Alphaproteobacteria</taxon>
        <taxon>Maricaulales</taxon>
        <taxon>Maricaulaceae</taxon>
        <taxon>Glycocaulis</taxon>
    </lineage>
</organism>
<dbReference type="InterPro" id="IPR045010">
    <property type="entry name" value="MDR_fam"/>
</dbReference>
<dbReference type="GO" id="GO:0016628">
    <property type="term" value="F:oxidoreductase activity, acting on the CH-CH group of donors, NAD or NADP as acceptor"/>
    <property type="evidence" value="ECO:0007669"/>
    <property type="project" value="InterPro"/>
</dbReference>
<dbReference type="FunFam" id="3.40.50.720:FF:000121">
    <property type="entry name" value="Prostaglandin reductase 2"/>
    <property type="match status" value="1"/>
</dbReference>
<dbReference type="Pfam" id="PF00107">
    <property type="entry name" value="ADH_zinc_N"/>
    <property type="match status" value="1"/>
</dbReference>
<reference evidence="1 2" key="1">
    <citation type="submission" date="2016-12" db="EMBL/GenBank/DDBJ databases">
        <title>The genome of dimorphic prosthecate Glycocaulis alkaliphilus 6b-8t, isolated from crude oil dictates its adaptability in petroleum environments.</title>
        <authorList>
            <person name="Wu X.-L."/>
            <person name="Geng S."/>
        </authorList>
    </citation>
    <scope>NUCLEOTIDE SEQUENCE [LARGE SCALE GENOMIC DNA]</scope>
    <source>
        <strain evidence="1 2">6B-8</strain>
    </source>
</reference>
<dbReference type="SUPFAM" id="SSF50129">
    <property type="entry name" value="GroES-like"/>
    <property type="match status" value="2"/>
</dbReference>
<dbReference type="Pfam" id="PF16884">
    <property type="entry name" value="ADH_N_2"/>
    <property type="match status" value="1"/>
</dbReference>
<dbReference type="CDD" id="cd05288">
    <property type="entry name" value="PGDH"/>
    <property type="match status" value="1"/>
</dbReference>
<keyword evidence="2" id="KW-1185">Reference proteome</keyword>
<dbReference type="KEGG" id="gak:X907_1480"/>
<dbReference type="EMBL" id="CP018911">
    <property type="protein sequence ID" value="AZU04013.1"/>
    <property type="molecule type" value="Genomic_DNA"/>
</dbReference>
<dbReference type="SMART" id="SM00829">
    <property type="entry name" value="PKS_ER"/>
    <property type="match status" value="1"/>
</dbReference>
<dbReference type="PANTHER" id="PTHR43205">
    <property type="entry name" value="PROSTAGLANDIN REDUCTASE"/>
    <property type="match status" value="1"/>
</dbReference>
<proteinExistence type="predicted"/>
<dbReference type="InterPro" id="IPR020843">
    <property type="entry name" value="ER"/>
</dbReference>
<dbReference type="InterPro" id="IPR041694">
    <property type="entry name" value="ADH_N_2"/>
</dbReference>
<dbReference type="OrthoDB" id="9805663at2"/>
<dbReference type="SUPFAM" id="SSF51735">
    <property type="entry name" value="NAD(P)-binding Rossmann-fold domains"/>
    <property type="match status" value="1"/>
</dbReference>
<name>A0A3T0E9A5_9PROT</name>
<dbReference type="InterPro" id="IPR036291">
    <property type="entry name" value="NAD(P)-bd_dom_sf"/>
</dbReference>